<dbReference type="Pfam" id="PF00395">
    <property type="entry name" value="SLH"/>
    <property type="match status" value="3"/>
</dbReference>
<feature type="domain" description="SLH" evidence="3">
    <location>
        <begin position="90"/>
        <end position="143"/>
    </location>
</feature>
<feature type="signal peptide" evidence="2">
    <location>
        <begin position="1"/>
        <end position="26"/>
    </location>
</feature>
<dbReference type="STRING" id="568899.SAMN05192534_12825"/>
<protein>
    <submittedName>
        <fullName evidence="4">S-layer homology domain-containing protein</fullName>
    </submittedName>
</protein>
<dbReference type="EMBL" id="FNDK01000028">
    <property type="protein sequence ID" value="SDI25376.1"/>
    <property type="molecule type" value="Genomic_DNA"/>
</dbReference>
<accession>A0A1G8J2G0</accession>
<name>A0A1G8J2G0_9BACI</name>
<evidence type="ECO:0000256" key="2">
    <source>
        <dbReference type="SAM" id="SignalP"/>
    </source>
</evidence>
<evidence type="ECO:0000313" key="5">
    <source>
        <dbReference type="Proteomes" id="UP000199163"/>
    </source>
</evidence>
<keyword evidence="1 2" id="KW-0732">Signal</keyword>
<dbReference type="PANTHER" id="PTHR43308">
    <property type="entry name" value="OUTER MEMBRANE PROTEIN ALPHA-RELATED"/>
    <property type="match status" value="1"/>
</dbReference>
<feature type="domain" description="SLH" evidence="3">
    <location>
        <begin position="25"/>
        <end position="88"/>
    </location>
</feature>
<evidence type="ECO:0000313" key="4">
    <source>
        <dbReference type="EMBL" id="SDI25376.1"/>
    </source>
</evidence>
<gene>
    <name evidence="4" type="ORF">SAMN05192534_12825</name>
</gene>
<feature type="domain" description="SLH" evidence="3">
    <location>
        <begin position="144"/>
        <end position="207"/>
    </location>
</feature>
<feature type="chain" id="PRO_5011684015" evidence="2">
    <location>
        <begin position="27"/>
        <end position="759"/>
    </location>
</feature>
<dbReference type="PROSITE" id="PS51272">
    <property type="entry name" value="SLH"/>
    <property type="match status" value="3"/>
</dbReference>
<keyword evidence="5" id="KW-1185">Reference proteome</keyword>
<dbReference type="OrthoDB" id="5845122at2"/>
<reference evidence="4 5" key="1">
    <citation type="submission" date="2016-10" db="EMBL/GenBank/DDBJ databases">
        <authorList>
            <person name="de Groot N.N."/>
        </authorList>
    </citation>
    <scope>NUCLEOTIDE SEQUENCE [LARGE SCALE GENOMIC DNA]</scope>
    <source>
        <strain evidence="4 5">DSM 21632</strain>
    </source>
</reference>
<dbReference type="SUPFAM" id="SSF69304">
    <property type="entry name" value="Tricorn protease N-terminal domain"/>
    <property type="match status" value="1"/>
</dbReference>
<dbReference type="RefSeq" id="WP_091276161.1">
    <property type="nucleotide sequence ID" value="NZ_FNDK01000028.1"/>
</dbReference>
<dbReference type="Proteomes" id="UP000199163">
    <property type="component" value="Unassembled WGS sequence"/>
</dbReference>
<dbReference type="InterPro" id="IPR051465">
    <property type="entry name" value="Cell_Envelope_Struct_Comp"/>
</dbReference>
<organism evidence="4 5">
    <name type="scientific">Alteribacillus persepolensis</name>
    <dbReference type="NCBI Taxonomy" id="568899"/>
    <lineage>
        <taxon>Bacteria</taxon>
        <taxon>Bacillati</taxon>
        <taxon>Bacillota</taxon>
        <taxon>Bacilli</taxon>
        <taxon>Bacillales</taxon>
        <taxon>Bacillaceae</taxon>
        <taxon>Alteribacillus</taxon>
    </lineage>
</organism>
<dbReference type="Pfam" id="PF16472">
    <property type="entry name" value="DUF5050"/>
    <property type="match status" value="1"/>
</dbReference>
<evidence type="ECO:0000256" key="1">
    <source>
        <dbReference type="ARBA" id="ARBA00022729"/>
    </source>
</evidence>
<dbReference type="InterPro" id="IPR032485">
    <property type="entry name" value="LRP1-like_beta_prop"/>
</dbReference>
<dbReference type="PANTHER" id="PTHR43308:SF5">
    <property type="entry name" value="S-LAYER PROTEIN _ PEPTIDOGLYCAN ENDO-BETA-N-ACETYLGLUCOSAMINIDASE"/>
    <property type="match status" value="1"/>
</dbReference>
<sequence>MGKSKKLITGAACAFALFLSAHSTEAATYTDISEDFWAKESIDYLADKGVISGYPDGSFQPNRPISRSQAASMLVSALGLDTSERPDGGFTDVSDNHHRYDIINTVNDAGIIRGSNGEFRPAESITRAQMAAVIRRSFDMEESKEEMFTDVAPDYWSFTDISTIAANGIASGYEDGTFRPGNHTTRAQFSVFLENAMKLDSGEERPAPPPSNEDSDVKRGVTVEADGWTYTVDDQYIVRTNEAGEKEYVLTREDMGEDFSYDHISGGSGLTTGSPLMLHDGWIYYQIHVNDDYSMGYANYSLYRVRTDGSKKERIIDQPMKAPYIYDDHIYYVEVARTMSPEESASLKRADLDGSNPETIHTTFMKQENTYFGWNSDVFYALQYGENIIVYSTDDAVYQYSMETGKKERIHGRSANEIEVTSDQMILGTDDGLYAVDRAADKKTKIQNHAVLDMEMLGDSLYILSENTFYQWDLKAEDITMLNENLNVSPAVHNVSVGKHNEQNGYIAFIDENTQQTYVYFIKDGQVIEQDVIEGEEHGVAHTMAENSIYLTLRVEDSNEQENRLLYAFDTGNETIHSISFPLGEKDALRMYAASDDFFFGAPRKVGDSVSVITGDVSHLNVEEWTVPFEESTVSIHSIKEAGGEYYGILSRSVSSGGMERYLVKLNEDEKQFDVIYSTVDTLEFIERDQGGMYVFTDRNDVAQVEIINGDGETIQPPKPVGGRLYGQIEKRGDMVYVYHNHTKINAAYPVSLLEGKQQ</sequence>
<evidence type="ECO:0000259" key="3">
    <source>
        <dbReference type="PROSITE" id="PS51272"/>
    </source>
</evidence>
<dbReference type="AlphaFoldDB" id="A0A1G8J2G0"/>
<dbReference type="InterPro" id="IPR001119">
    <property type="entry name" value="SLH_dom"/>
</dbReference>
<proteinExistence type="predicted"/>